<keyword evidence="1" id="KW-0732">Signal</keyword>
<dbReference type="EMBL" id="MQUC01000003">
    <property type="protein sequence ID" value="PRP67429.1"/>
    <property type="molecule type" value="Genomic_DNA"/>
</dbReference>
<evidence type="ECO:0000313" key="3">
    <source>
        <dbReference type="Proteomes" id="UP000239532"/>
    </source>
</evidence>
<dbReference type="Proteomes" id="UP000239532">
    <property type="component" value="Unassembled WGS sequence"/>
</dbReference>
<gene>
    <name evidence="2" type="ORF">BST86_10160</name>
</gene>
<protein>
    <recommendedName>
        <fullName evidence="4">Lipocalin-like domain-containing protein</fullName>
    </recommendedName>
</protein>
<comment type="caution">
    <text evidence="2">The sequence shown here is derived from an EMBL/GenBank/DDBJ whole genome shotgun (WGS) entry which is preliminary data.</text>
</comment>
<accession>A0A2S9WVD5</accession>
<reference evidence="2 3" key="1">
    <citation type="submission" date="2016-11" db="EMBL/GenBank/DDBJ databases">
        <title>Trade-off between light-utilization and light-protection in marine flavobacteria.</title>
        <authorList>
            <person name="Kumagai Y."/>
        </authorList>
    </citation>
    <scope>NUCLEOTIDE SEQUENCE [LARGE SCALE GENOMIC DNA]</scope>
    <source>
        <strain evidence="2 3">JCM 17109</strain>
    </source>
</reference>
<dbReference type="OrthoDB" id="1442770at2"/>
<dbReference type="AlphaFoldDB" id="A0A2S9WVD5"/>
<evidence type="ECO:0000313" key="2">
    <source>
        <dbReference type="EMBL" id="PRP67429.1"/>
    </source>
</evidence>
<dbReference type="RefSeq" id="WP_105983164.1">
    <property type="nucleotide sequence ID" value="NZ_MQUC01000003.1"/>
</dbReference>
<proteinExistence type="predicted"/>
<name>A0A2S9WVD5_9FLAO</name>
<keyword evidence="3" id="KW-1185">Reference proteome</keyword>
<evidence type="ECO:0000256" key="1">
    <source>
        <dbReference type="SAM" id="SignalP"/>
    </source>
</evidence>
<feature type="signal peptide" evidence="1">
    <location>
        <begin position="1"/>
        <end position="22"/>
    </location>
</feature>
<dbReference type="PROSITE" id="PS51257">
    <property type="entry name" value="PROKAR_LIPOPROTEIN"/>
    <property type="match status" value="1"/>
</dbReference>
<feature type="chain" id="PRO_5015779287" description="Lipocalin-like domain-containing protein" evidence="1">
    <location>
        <begin position="23"/>
        <end position="125"/>
    </location>
</feature>
<sequence length="125" mass="14414">MKTNLIMKYLFTIAISTLVASCASSFISKTKDYQSMTDQFDNNELLGKWLTNSRRETYSYINFKSDGHFSTADTSNGRYTINKDSIWLYYPNTQPKGRLLKQTKDTLLILWGDKEAISYVRPEGV</sequence>
<evidence type="ECO:0008006" key="4">
    <source>
        <dbReference type="Google" id="ProtNLM"/>
    </source>
</evidence>
<organism evidence="2 3">
    <name type="scientific">Nonlabens agnitus</name>
    <dbReference type="NCBI Taxonomy" id="870484"/>
    <lineage>
        <taxon>Bacteria</taxon>
        <taxon>Pseudomonadati</taxon>
        <taxon>Bacteroidota</taxon>
        <taxon>Flavobacteriia</taxon>
        <taxon>Flavobacteriales</taxon>
        <taxon>Flavobacteriaceae</taxon>
        <taxon>Nonlabens</taxon>
    </lineage>
</organism>